<protein>
    <submittedName>
        <fullName evidence="1">Uncharacterized protein</fullName>
    </submittedName>
</protein>
<name>A0ABN0RGY3_9LIST</name>
<evidence type="ECO:0000313" key="2">
    <source>
        <dbReference type="Proteomes" id="UP000019249"/>
    </source>
</evidence>
<organism evidence="1 2">
    <name type="scientific">Listeria floridensis FSL S10-1187</name>
    <dbReference type="NCBI Taxonomy" id="1265817"/>
    <lineage>
        <taxon>Bacteria</taxon>
        <taxon>Bacillati</taxon>
        <taxon>Bacillota</taxon>
        <taxon>Bacilli</taxon>
        <taxon>Bacillales</taxon>
        <taxon>Listeriaceae</taxon>
        <taxon>Listeria</taxon>
    </lineage>
</organism>
<keyword evidence="2" id="KW-1185">Reference proteome</keyword>
<gene>
    <name evidence="1" type="ORF">MFLO_04220</name>
</gene>
<comment type="caution">
    <text evidence="1">The sequence shown here is derived from an EMBL/GenBank/DDBJ whole genome shotgun (WGS) entry which is preliminary data.</text>
</comment>
<proteinExistence type="predicted"/>
<dbReference type="Proteomes" id="UP000019249">
    <property type="component" value="Unassembled WGS sequence"/>
</dbReference>
<dbReference type="EMBL" id="AODF01000007">
    <property type="protein sequence ID" value="EUJ33117.1"/>
    <property type="molecule type" value="Genomic_DNA"/>
</dbReference>
<reference evidence="1 2" key="1">
    <citation type="journal article" date="2014" name="Int. J. Syst. Evol. Microbiol.">
        <title>Listeria floridensis sp. nov., Listeria aquatica sp. nov., Listeria cornellensis sp. nov., Listeria riparia sp. nov. and Listeria grandensis sp. nov., from agricultural and natural environments.</title>
        <authorList>
            <person name="den Bakker H.C."/>
            <person name="Warchocki S."/>
            <person name="Wright E.M."/>
            <person name="Allred A.F."/>
            <person name="Ahlstrom C."/>
            <person name="Manuel C.S."/>
            <person name="Stasiewicz M.J."/>
            <person name="Burrell A."/>
            <person name="Roof S."/>
            <person name="Strawn L."/>
            <person name="Fortes E.D."/>
            <person name="Nightingale K.K."/>
            <person name="Kephart D."/>
            <person name="Wiedmann M."/>
        </authorList>
    </citation>
    <scope>NUCLEOTIDE SEQUENCE [LARGE SCALE GENOMIC DNA]</scope>
    <source>
        <strain evidence="1 2">FSL S10-1187</strain>
    </source>
</reference>
<dbReference type="RefSeq" id="WP_036096490.1">
    <property type="nucleotide sequence ID" value="NZ_AODF01000007.1"/>
</dbReference>
<accession>A0ABN0RGY3</accession>
<sequence length="94" mass="11148">MMTEKQEQFIDSLMKKKEYEPNDTLIQAHRSGMDLSKSDASRLIDYLLACDDVKKDERPLGTLIDMTKSALYRTIKKQKSLRRMRSYWQKSKNK</sequence>
<evidence type="ECO:0000313" key="1">
    <source>
        <dbReference type="EMBL" id="EUJ33117.1"/>
    </source>
</evidence>